<keyword evidence="5" id="KW-1185">Reference proteome</keyword>
<proteinExistence type="predicted"/>
<evidence type="ECO:0000256" key="2">
    <source>
        <dbReference type="SAM" id="Phobius"/>
    </source>
</evidence>
<reference evidence="4 5" key="1">
    <citation type="submission" date="2020-12" db="EMBL/GenBank/DDBJ databases">
        <title>Concerted genomic and epigenomic changes stabilize Arabidopsis allopolyploids.</title>
        <authorList>
            <person name="Chen Z."/>
        </authorList>
    </citation>
    <scope>NUCLEOTIDE SEQUENCE [LARGE SCALE GENOMIC DNA]</scope>
    <source>
        <strain evidence="4">Allo738</strain>
        <tissue evidence="4">Leaf</tissue>
    </source>
</reference>
<accession>A0A8T2BFK3</accession>
<dbReference type="PANTHER" id="PTHR33223">
    <property type="entry name" value="CCHC-TYPE DOMAIN-CONTAINING PROTEIN"/>
    <property type="match status" value="1"/>
</dbReference>
<dbReference type="Proteomes" id="UP000694240">
    <property type="component" value="Chromosome 7"/>
</dbReference>
<evidence type="ECO:0000313" key="4">
    <source>
        <dbReference type="EMBL" id="KAG7585615.1"/>
    </source>
</evidence>
<evidence type="ECO:0000256" key="1">
    <source>
        <dbReference type="SAM" id="MobiDB-lite"/>
    </source>
</evidence>
<dbReference type="AlphaFoldDB" id="A0A8T2BFK3"/>
<feature type="compositionally biased region" description="Polar residues" evidence="1">
    <location>
        <begin position="56"/>
        <end position="67"/>
    </location>
</feature>
<protein>
    <submittedName>
        <fullName evidence="4">Retrotransposon gag domain</fullName>
    </submittedName>
</protein>
<feature type="domain" description="Retrotransposon gag" evidence="3">
    <location>
        <begin position="201"/>
        <end position="274"/>
    </location>
</feature>
<gene>
    <name evidence="4" type="ORF">ISN45_Aa02g009590</name>
</gene>
<keyword evidence="2" id="KW-1133">Transmembrane helix</keyword>
<feature type="region of interest" description="Disordered" evidence="1">
    <location>
        <begin position="43"/>
        <end position="102"/>
    </location>
</feature>
<dbReference type="InterPro" id="IPR005162">
    <property type="entry name" value="Retrotrans_gag_dom"/>
</dbReference>
<sequence>MLKDLSEKSDQQQLAASYSEVRLAHNAYVDRVEIITAGTLRIGGPRGRLDFHDPNASETQDPRTVTPGQVLPTSLLPGSQGELGGGSQQPNASQAPPFGPYTSAAAATVRTPLPFHPKTTPRHPQSELDQISAPEVNRVIEETRRIPFTPRITALQIQNTREVKLPGYNGKVDPKEYLTSFQVTAGRVSLEPEEIDDGLCKLFAENLSGPALTWFTQLKEGSIDNFKQLSTAFIMQYEYFIKSDVTDAQLWNLSQGAGEPLYDYIMSFKEIMVQDALHRDTNWINAKEERAALPNKFKAVPKQAKPSPQRKPVHAETRKLGAETLSVDREEPKCSPKKSPAKSSFSPKNKNRALSSNKWVRDPNSYCKIHKVNGQATKDYKALGRLLAAKFAHGEITEVDDSDLEPSQAPGQSTDSEEPSPPEQKAEDSPGFEYPESAIKQYKRKANSPLINKAKLSREQLPEITFSENEIDLLDKPHDDALVITLDIAHCEIHDIYLFRDPRRPTTSPEFSNARSGVEDGGRRINPNPSSLLLPSSLSHSPKVVQQLTFLACSEAKTSGEASFNFDHQLTSVLMPHTKLQLSSERVARVFLFLTFPILAHIGSSFGLFLEVAV</sequence>
<keyword evidence="2" id="KW-0472">Membrane</keyword>
<dbReference type="Pfam" id="PF03732">
    <property type="entry name" value="Retrotrans_gag"/>
    <property type="match status" value="1"/>
</dbReference>
<evidence type="ECO:0000313" key="5">
    <source>
        <dbReference type="Proteomes" id="UP000694240"/>
    </source>
</evidence>
<feature type="compositionally biased region" description="Basic and acidic residues" evidence="1">
    <location>
        <begin position="313"/>
        <end position="334"/>
    </location>
</feature>
<name>A0A8T2BFK3_9BRAS</name>
<organism evidence="4 5">
    <name type="scientific">Arabidopsis thaliana x Arabidopsis arenosa</name>
    <dbReference type="NCBI Taxonomy" id="1240361"/>
    <lineage>
        <taxon>Eukaryota</taxon>
        <taxon>Viridiplantae</taxon>
        <taxon>Streptophyta</taxon>
        <taxon>Embryophyta</taxon>
        <taxon>Tracheophyta</taxon>
        <taxon>Spermatophyta</taxon>
        <taxon>Magnoliopsida</taxon>
        <taxon>eudicotyledons</taxon>
        <taxon>Gunneridae</taxon>
        <taxon>Pentapetalae</taxon>
        <taxon>rosids</taxon>
        <taxon>malvids</taxon>
        <taxon>Brassicales</taxon>
        <taxon>Brassicaceae</taxon>
        <taxon>Camelineae</taxon>
        <taxon>Arabidopsis</taxon>
    </lineage>
</organism>
<keyword evidence="2" id="KW-0812">Transmembrane</keyword>
<evidence type="ECO:0000259" key="3">
    <source>
        <dbReference type="Pfam" id="PF03732"/>
    </source>
</evidence>
<dbReference type="PANTHER" id="PTHR33223:SF6">
    <property type="entry name" value="CCHC-TYPE DOMAIN-CONTAINING PROTEIN"/>
    <property type="match status" value="1"/>
</dbReference>
<feature type="transmembrane region" description="Helical" evidence="2">
    <location>
        <begin position="590"/>
        <end position="610"/>
    </location>
</feature>
<dbReference type="EMBL" id="JAEFBK010000007">
    <property type="protein sequence ID" value="KAG7585615.1"/>
    <property type="molecule type" value="Genomic_DNA"/>
</dbReference>
<comment type="caution">
    <text evidence="4">The sequence shown here is derived from an EMBL/GenBank/DDBJ whole genome shotgun (WGS) entry which is preliminary data.</text>
</comment>
<feature type="region of interest" description="Disordered" evidence="1">
    <location>
        <begin position="506"/>
        <end position="525"/>
    </location>
</feature>
<feature type="compositionally biased region" description="Polar residues" evidence="1">
    <location>
        <begin position="506"/>
        <end position="515"/>
    </location>
</feature>
<feature type="region of interest" description="Disordered" evidence="1">
    <location>
        <begin position="397"/>
        <end position="432"/>
    </location>
</feature>
<feature type="region of interest" description="Disordered" evidence="1">
    <location>
        <begin position="295"/>
        <end position="357"/>
    </location>
</feature>